<feature type="domain" description="GGDEF" evidence="10">
    <location>
        <begin position="626"/>
        <end position="758"/>
    </location>
</feature>
<keyword evidence="2" id="KW-1003">Cell membrane</keyword>
<keyword evidence="12" id="KW-1185">Reference proteome</keyword>
<dbReference type="Pfam" id="PF13426">
    <property type="entry name" value="PAS_9"/>
    <property type="match status" value="1"/>
</dbReference>
<evidence type="ECO:0000256" key="4">
    <source>
        <dbReference type="ARBA" id="ARBA00022989"/>
    </source>
</evidence>
<dbReference type="Pfam" id="PF00672">
    <property type="entry name" value="HAMP"/>
    <property type="match status" value="1"/>
</dbReference>
<dbReference type="Gene3D" id="6.10.340.10">
    <property type="match status" value="1"/>
</dbReference>
<feature type="domain" description="PAC" evidence="8">
    <location>
        <begin position="542"/>
        <end position="594"/>
    </location>
</feature>
<reference evidence="11" key="1">
    <citation type="journal article" date="2021" name="Microb. Physiol.">
        <title>Proteogenomic Insights into the Physiology of Marine, Sulfate-Reducing, Filamentous Desulfonema limicola and Desulfonema magnum.</title>
        <authorList>
            <person name="Schnaars V."/>
            <person name="Wohlbrand L."/>
            <person name="Scheve S."/>
            <person name="Hinrichs C."/>
            <person name="Reinhardt R."/>
            <person name="Rabus R."/>
        </authorList>
    </citation>
    <scope>NUCLEOTIDE SEQUENCE</scope>
    <source>
        <strain evidence="11">4be13</strain>
    </source>
</reference>
<dbReference type="InterPro" id="IPR029787">
    <property type="entry name" value="Nucleotide_cyclase"/>
</dbReference>
<dbReference type="InterPro" id="IPR001610">
    <property type="entry name" value="PAC"/>
</dbReference>
<evidence type="ECO:0000259" key="10">
    <source>
        <dbReference type="PROSITE" id="PS50887"/>
    </source>
</evidence>
<evidence type="ECO:0000259" key="7">
    <source>
        <dbReference type="PROSITE" id="PS50112"/>
    </source>
</evidence>
<evidence type="ECO:0000259" key="9">
    <source>
        <dbReference type="PROSITE" id="PS50885"/>
    </source>
</evidence>
<accession>A0A975GRR9</accession>
<feature type="domain" description="HAMP" evidence="9">
    <location>
        <begin position="379"/>
        <end position="431"/>
    </location>
</feature>
<dbReference type="SMART" id="SM00304">
    <property type="entry name" value="HAMP"/>
    <property type="match status" value="1"/>
</dbReference>
<dbReference type="CDD" id="cd06225">
    <property type="entry name" value="HAMP"/>
    <property type="match status" value="1"/>
</dbReference>
<dbReference type="PANTHER" id="PTHR46663">
    <property type="entry name" value="DIGUANYLATE CYCLASE DGCT-RELATED"/>
    <property type="match status" value="1"/>
</dbReference>
<dbReference type="InterPro" id="IPR000700">
    <property type="entry name" value="PAS-assoc_C"/>
</dbReference>
<dbReference type="PANTHER" id="PTHR46663:SF4">
    <property type="entry name" value="DIGUANYLATE CYCLASE DGCT-RELATED"/>
    <property type="match status" value="1"/>
</dbReference>
<feature type="transmembrane region" description="Helical" evidence="6">
    <location>
        <begin position="27"/>
        <end position="50"/>
    </location>
</feature>
<evidence type="ECO:0000256" key="3">
    <source>
        <dbReference type="ARBA" id="ARBA00022692"/>
    </source>
</evidence>
<dbReference type="GO" id="GO:0003824">
    <property type="term" value="F:catalytic activity"/>
    <property type="evidence" value="ECO:0007669"/>
    <property type="project" value="UniProtKB-ARBA"/>
</dbReference>
<dbReference type="SMART" id="SM01049">
    <property type="entry name" value="Cache_2"/>
    <property type="match status" value="1"/>
</dbReference>
<evidence type="ECO:0000313" key="11">
    <source>
        <dbReference type="EMBL" id="QTA91319.1"/>
    </source>
</evidence>
<dbReference type="KEGG" id="dmm:dnm_073830"/>
<dbReference type="NCBIfam" id="TIGR00229">
    <property type="entry name" value="sensory_box"/>
    <property type="match status" value="1"/>
</dbReference>
<dbReference type="InterPro" id="IPR033480">
    <property type="entry name" value="sCache_2"/>
</dbReference>
<dbReference type="PROSITE" id="PS50885">
    <property type="entry name" value="HAMP"/>
    <property type="match status" value="1"/>
</dbReference>
<dbReference type="EMBL" id="CP061800">
    <property type="protein sequence ID" value="QTA91319.1"/>
    <property type="molecule type" value="Genomic_DNA"/>
</dbReference>
<dbReference type="InterPro" id="IPR003660">
    <property type="entry name" value="HAMP_dom"/>
</dbReference>
<dbReference type="CDD" id="cd00130">
    <property type="entry name" value="PAS"/>
    <property type="match status" value="1"/>
</dbReference>
<dbReference type="Proteomes" id="UP000663722">
    <property type="component" value="Chromosome"/>
</dbReference>
<keyword evidence="5 6" id="KW-0472">Membrane</keyword>
<comment type="subcellular location">
    <subcellularLocation>
        <location evidence="1">Cell membrane</location>
        <topology evidence="1">Multi-pass membrane protein</topology>
    </subcellularLocation>
</comment>
<evidence type="ECO:0000256" key="1">
    <source>
        <dbReference type="ARBA" id="ARBA00004651"/>
    </source>
</evidence>
<dbReference type="InterPro" id="IPR000014">
    <property type="entry name" value="PAS"/>
</dbReference>
<feature type="domain" description="PAS" evidence="7">
    <location>
        <begin position="468"/>
        <end position="538"/>
    </location>
</feature>
<feature type="transmembrane region" description="Helical" evidence="6">
    <location>
        <begin position="359"/>
        <end position="378"/>
    </location>
</feature>
<dbReference type="GO" id="GO:0005886">
    <property type="term" value="C:plasma membrane"/>
    <property type="evidence" value="ECO:0007669"/>
    <property type="project" value="UniProtKB-SubCell"/>
</dbReference>
<evidence type="ECO:0000256" key="6">
    <source>
        <dbReference type="SAM" id="Phobius"/>
    </source>
</evidence>
<dbReference type="AlphaFoldDB" id="A0A975GRR9"/>
<dbReference type="Gene3D" id="3.30.70.270">
    <property type="match status" value="1"/>
</dbReference>
<dbReference type="Gene3D" id="3.30.450.20">
    <property type="entry name" value="PAS domain"/>
    <property type="match status" value="3"/>
</dbReference>
<dbReference type="SUPFAM" id="SSF55073">
    <property type="entry name" value="Nucleotide cyclase"/>
    <property type="match status" value="1"/>
</dbReference>
<dbReference type="PROSITE" id="PS50887">
    <property type="entry name" value="GGDEF"/>
    <property type="match status" value="1"/>
</dbReference>
<proteinExistence type="predicted"/>
<evidence type="ECO:0000256" key="5">
    <source>
        <dbReference type="ARBA" id="ARBA00023136"/>
    </source>
</evidence>
<name>A0A975GRR9_9BACT</name>
<organism evidence="11 12">
    <name type="scientific">Desulfonema magnum</name>
    <dbReference type="NCBI Taxonomy" id="45655"/>
    <lineage>
        <taxon>Bacteria</taxon>
        <taxon>Pseudomonadati</taxon>
        <taxon>Thermodesulfobacteriota</taxon>
        <taxon>Desulfobacteria</taxon>
        <taxon>Desulfobacterales</taxon>
        <taxon>Desulfococcaceae</taxon>
        <taxon>Desulfonema</taxon>
    </lineage>
</organism>
<protein>
    <submittedName>
        <fullName evidence="11">GGDEF and PAS domains-containing protein</fullName>
    </submittedName>
</protein>
<dbReference type="InterPro" id="IPR035965">
    <property type="entry name" value="PAS-like_dom_sf"/>
</dbReference>
<dbReference type="GO" id="GO:0007165">
    <property type="term" value="P:signal transduction"/>
    <property type="evidence" value="ECO:0007669"/>
    <property type="project" value="InterPro"/>
</dbReference>
<sequence>MIGWQIPNHQSQIPEVPMFSSVLFRKFFLSVLFIVLVFSIAIYFFSVPLIKRSLYRLEKESAQTILDNVYEIVRSEYLSIEAYKESALAGYKRQLKNILILHESFLKNKYLQYKEGLLTEEEAKNSALEETRRFIYGTDDYIWISDYNSVLISHPDPRAHKADYSLVRDKYGKRIVPSVVRIAREKNQGYTSYWWRRLSDEKFVEKLTYSRHFPQWKWVTATGVYIDDVETEVARRKKKMLEELREILQNVKIARTGYMYIFDSKLNMIVHPNPNIENTNFSNRINPVTNQPIGKEMIAVGRNLKPELFYKWDKPDDKGQYIYNKITWVRYFKEFDWYIGSSIYTKELNITSDMLGRRILIVSVVMFLISLGTAIIFLNKFLVPIKKLSNLALKAKEGDLSVRCHAAGNDEIGVLSMAFNSMITQLRNNIEDLDRKVHERTHELLRSNKQLIQEIEERTLAEDALRESEERYRTILENIEDSYYEVDLAGNMIFFNNSLCRHLGYTKDELEGTNFREYMDEINAKKVFQAFHRTFKTGKSAKSFDWKFIKKDGSEAYAEISVSLIKNSEGDAIGFRGIARDVTERKKFEEELAFLAYHDPLTGLYNRKAFLEKLKETLVFAKRYENERSVFYLDLDKFKEVNDMYGHETGDKLLKEVADRLKISVRESDHVCRFGGDEFTIILNNTNDSCPERVALRIMEKISEPYYIDNHKIDFITPSIGISAYPKDGYDVDTLINCADTAMYKAKEGRNQYVCYSKIKTCDS</sequence>
<dbReference type="Pfam" id="PF08269">
    <property type="entry name" value="dCache_2"/>
    <property type="match status" value="1"/>
</dbReference>
<dbReference type="InterPro" id="IPR004010">
    <property type="entry name" value="Double_Cache_2"/>
</dbReference>
<gene>
    <name evidence="11" type="ORF">dnm_073830</name>
</gene>
<evidence type="ECO:0000259" key="8">
    <source>
        <dbReference type="PROSITE" id="PS50113"/>
    </source>
</evidence>
<dbReference type="PROSITE" id="PS50112">
    <property type="entry name" value="PAS"/>
    <property type="match status" value="1"/>
</dbReference>
<dbReference type="CDD" id="cd01949">
    <property type="entry name" value="GGDEF"/>
    <property type="match status" value="1"/>
</dbReference>
<dbReference type="InterPro" id="IPR043128">
    <property type="entry name" value="Rev_trsase/Diguanyl_cyclase"/>
</dbReference>
<dbReference type="SUPFAM" id="SSF158472">
    <property type="entry name" value="HAMP domain-like"/>
    <property type="match status" value="1"/>
</dbReference>
<dbReference type="InterPro" id="IPR052163">
    <property type="entry name" value="DGC-Regulatory_Protein"/>
</dbReference>
<keyword evidence="3 6" id="KW-0812">Transmembrane</keyword>
<dbReference type="SMART" id="SM00086">
    <property type="entry name" value="PAC"/>
    <property type="match status" value="1"/>
</dbReference>
<dbReference type="SMART" id="SM00267">
    <property type="entry name" value="GGDEF"/>
    <property type="match status" value="1"/>
</dbReference>
<dbReference type="SUPFAM" id="SSF55785">
    <property type="entry name" value="PYP-like sensor domain (PAS domain)"/>
    <property type="match status" value="1"/>
</dbReference>
<dbReference type="InterPro" id="IPR000160">
    <property type="entry name" value="GGDEF_dom"/>
</dbReference>
<dbReference type="NCBIfam" id="TIGR00254">
    <property type="entry name" value="GGDEF"/>
    <property type="match status" value="1"/>
</dbReference>
<keyword evidence="4 6" id="KW-1133">Transmembrane helix</keyword>
<evidence type="ECO:0000256" key="2">
    <source>
        <dbReference type="ARBA" id="ARBA00022475"/>
    </source>
</evidence>
<dbReference type="Pfam" id="PF00990">
    <property type="entry name" value="GGDEF"/>
    <property type="match status" value="1"/>
</dbReference>
<dbReference type="FunFam" id="3.30.70.270:FF:000001">
    <property type="entry name" value="Diguanylate cyclase domain protein"/>
    <property type="match status" value="1"/>
</dbReference>
<evidence type="ECO:0000313" key="12">
    <source>
        <dbReference type="Proteomes" id="UP000663722"/>
    </source>
</evidence>
<dbReference type="SMART" id="SM00091">
    <property type="entry name" value="PAS"/>
    <property type="match status" value="1"/>
</dbReference>
<dbReference type="PROSITE" id="PS50113">
    <property type="entry name" value="PAC"/>
    <property type="match status" value="1"/>
</dbReference>